<accession>A0A3D8GV21</accession>
<reference evidence="2 3" key="1">
    <citation type="submission" date="2018-07" db="EMBL/GenBank/DDBJ databases">
        <title>Bacillus sp. YLB-04 draft genome sequence.</title>
        <authorList>
            <person name="Yu L."/>
            <person name="Tang X."/>
        </authorList>
    </citation>
    <scope>NUCLEOTIDE SEQUENCE [LARGE SCALE GENOMIC DNA]</scope>
    <source>
        <strain evidence="2 3">YLB-04</strain>
    </source>
</reference>
<dbReference type="InterPro" id="IPR041270">
    <property type="entry name" value="Phage_ABA_S"/>
</dbReference>
<proteinExistence type="predicted"/>
<evidence type="ECO:0000313" key="3">
    <source>
        <dbReference type="Proteomes" id="UP000257144"/>
    </source>
</evidence>
<dbReference type="EMBL" id="QNQT01000001">
    <property type="protein sequence ID" value="RDU38285.1"/>
    <property type="molecule type" value="Genomic_DNA"/>
</dbReference>
<protein>
    <recommendedName>
        <fullName evidence="1">Phage ABA sandwich domain-containing protein</fullName>
    </recommendedName>
</protein>
<feature type="domain" description="Phage ABA sandwich" evidence="1">
    <location>
        <begin position="6"/>
        <end position="88"/>
    </location>
</feature>
<dbReference type="Proteomes" id="UP000257144">
    <property type="component" value="Unassembled WGS sequence"/>
</dbReference>
<keyword evidence="3" id="KW-1185">Reference proteome</keyword>
<comment type="caution">
    <text evidence="2">The sequence shown here is derived from an EMBL/GenBank/DDBJ whole genome shotgun (WGS) entry which is preliminary data.</text>
</comment>
<dbReference type="Pfam" id="PF18066">
    <property type="entry name" value="Phage_ABA_S"/>
    <property type="match status" value="1"/>
</dbReference>
<name>A0A3D8GV21_9BACI</name>
<dbReference type="RefSeq" id="WP_115450209.1">
    <property type="nucleotide sequence ID" value="NZ_QNQT01000001.1"/>
</dbReference>
<dbReference type="AlphaFoldDB" id="A0A3D8GV21"/>
<organism evidence="2 3">
    <name type="scientific">Neobacillus piezotolerans</name>
    <dbReference type="NCBI Taxonomy" id="2259171"/>
    <lineage>
        <taxon>Bacteria</taxon>
        <taxon>Bacillati</taxon>
        <taxon>Bacillota</taxon>
        <taxon>Bacilli</taxon>
        <taxon>Bacillales</taxon>
        <taxon>Bacillaceae</taxon>
        <taxon>Neobacillus</taxon>
    </lineage>
</organism>
<evidence type="ECO:0000313" key="2">
    <source>
        <dbReference type="EMBL" id="RDU38285.1"/>
    </source>
</evidence>
<dbReference type="OrthoDB" id="2875393at2"/>
<gene>
    <name evidence="2" type="ORF">DRW41_01570</name>
</gene>
<evidence type="ECO:0000259" key="1">
    <source>
        <dbReference type="Pfam" id="PF18066"/>
    </source>
</evidence>
<sequence>MDKTEIIARRIMGWKLNRWNRWYDPERGVFIPVAEFQPAANLGHAMAIVKRLEEAGYKYKAKEGNEVSFNGARAKGETLAEAITEAAYAIADNSSVDDGWL</sequence>